<dbReference type="PANTHER" id="PTHR43734:SF1">
    <property type="entry name" value="PHYTOENE DESATURASE"/>
    <property type="match status" value="1"/>
</dbReference>
<protein>
    <submittedName>
        <fullName evidence="7">Phytoene desaturase</fullName>
    </submittedName>
</protein>
<comment type="pathway">
    <text evidence="1 5">Carotenoid biosynthesis.</text>
</comment>
<comment type="similarity">
    <text evidence="4">Belongs to the carotenoid/retinoid oxidoreductase family. CrtN subfamily.</text>
</comment>
<keyword evidence="3 5" id="KW-0560">Oxidoreductase</keyword>
<dbReference type="SUPFAM" id="SSF51905">
    <property type="entry name" value="FAD/NAD(P)-binding domain"/>
    <property type="match status" value="1"/>
</dbReference>
<dbReference type="NCBIfam" id="TIGR02734">
    <property type="entry name" value="crtI_fam"/>
    <property type="match status" value="1"/>
</dbReference>
<evidence type="ECO:0000256" key="5">
    <source>
        <dbReference type="RuleBase" id="RU362075"/>
    </source>
</evidence>
<sequence length="485" mass="55148">METAIIGGGIGGLVTALYLQQQGDIVTVYERKEKLGGRLSFLQKDGYKVDEGPTIVLLPDMIKDILKEINIPLEKINLVKIDPMYPIHYRDGTTLMKWSNVKKQIEELERFFPNEVEQFKVYLQNMEERFSKGKSAFLEKSFVEDSFWTKENVKTLIQLKAYQTVRAQVNAYFTSEKLRDAFSLQTLYIGGAPQQTPAIYSLVPYSEHAHGIWYLNGGYATLVEILVSEMKKRNIKIERNSEVTEINAHEKNAYSLVVNGVEKKYGRFILNGDLPVARKLVKEKKQRKYVSSSGALLIYLGVKGKLTTGHVHQFFMGDALKNVMDNIFIQKQIPTNPAYYVFYPSLIDETLAPEGHGVAYVLVPVPANVNINREDYEVCAQHILKDMEKRLDENIMNKIVWKEIRTPHDAKQDRLFEGGAFGLAPTLFQSGVFRPQLKPFSYDNIYAVGASVHPGGGVPIVMQGAKLLAEYLSREKREVLKNEHK</sequence>
<evidence type="ECO:0000313" key="8">
    <source>
        <dbReference type="Proteomes" id="UP000001401"/>
    </source>
</evidence>
<reference evidence="7" key="1">
    <citation type="submission" date="2010-12" db="EMBL/GenBank/DDBJ databases">
        <title>Complete sequence of Bacillus cellulosilyticus DSM 2522.</title>
        <authorList>
            <consortium name="US DOE Joint Genome Institute"/>
            <person name="Lucas S."/>
            <person name="Copeland A."/>
            <person name="Lapidus A."/>
            <person name="Cheng J.-F."/>
            <person name="Bruce D."/>
            <person name="Goodwin L."/>
            <person name="Pitluck S."/>
            <person name="Chertkov O."/>
            <person name="Detter J.C."/>
            <person name="Han C."/>
            <person name="Tapia R."/>
            <person name="Land M."/>
            <person name="Hauser L."/>
            <person name="Jeffries C."/>
            <person name="Kyrpides N."/>
            <person name="Ivanova N."/>
            <person name="Mikhailova N."/>
            <person name="Brumm P."/>
            <person name="Mead D."/>
            <person name="Woyke T."/>
        </authorList>
    </citation>
    <scope>NUCLEOTIDE SEQUENCE [LARGE SCALE GENOMIC DNA]</scope>
    <source>
        <strain evidence="7">DSM 2522</strain>
    </source>
</reference>
<dbReference type="OrthoDB" id="9814556at2"/>
<dbReference type="Proteomes" id="UP000001401">
    <property type="component" value="Chromosome"/>
</dbReference>
<dbReference type="STRING" id="649639.Bcell_1772"/>
<evidence type="ECO:0000259" key="6">
    <source>
        <dbReference type="Pfam" id="PF01593"/>
    </source>
</evidence>
<proteinExistence type="inferred from homology"/>
<dbReference type="PANTHER" id="PTHR43734">
    <property type="entry name" value="PHYTOENE DESATURASE"/>
    <property type="match status" value="1"/>
</dbReference>
<dbReference type="KEGG" id="bco:Bcell_1772"/>
<dbReference type="HOGENOM" id="CLU_019722_2_1_9"/>
<dbReference type="GO" id="GO:0016491">
    <property type="term" value="F:oxidoreductase activity"/>
    <property type="evidence" value="ECO:0007669"/>
    <property type="project" value="UniProtKB-KW"/>
</dbReference>
<dbReference type="InterPro" id="IPR002937">
    <property type="entry name" value="Amino_oxidase"/>
</dbReference>
<accession>E6TYI5</accession>
<dbReference type="EMBL" id="CP002394">
    <property type="protein sequence ID" value="ADU30035.1"/>
    <property type="molecule type" value="Genomic_DNA"/>
</dbReference>
<evidence type="ECO:0000256" key="4">
    <source>
        <dbReference type="ARBA" id="ARBA00038322"/>
    </source>
</evidence>
<dbReference type="Pfam" id="PF01593">
    <property type="entry name" value="Amino_oxidase"/>
    <property type="match status" value="1"/>
</dbReference>
<name>E6TYI5_EVAC2</name>
<dbReference type="GO" id="GO:0016117">
    <property type="term" value="P:carotenoid biosynthetic process"/>
    <property type="evidence" value="ECO:0007669"/>
    <property type="project" value="UniProtKB-KW"/>
</dbReference>
<dbReference type="Gene3D" id="3.50.50.60">
    <property type="entry name" value="FAD/NAD(P)-binding domain"/>
    <property type="match status" value="1"/>
</dbReference>
<evidence type="ECO:0000313" key="7">
    <source>
        <dbReference type="EMBL" id="ADU30035.1"/>
    </source>
</evidence>
<gene>
    <name evidence="7" type="ordered locus">Bcell_1772</name>
</gene>
<dbReference type="InterPro" id="IPR014105">
    <property type="entry name" value="Carotenoid/retinoid_OxRdtase"/>
</dbReference>
<keyword evidence="8" id="KW-1185">Reference proteome</keyword>
<evidence type="ECO:0000256" key="2">
    <source>
        <dbReference type="ARBA" id="ARBA00022746"/>
    </source>
</evidence>
<dbReference type="InterPro" id="IPR036188">
    <property type="entry name" value="FAD/NAD-bd_sf"/>
</dbReference>
<dbReference type="RefSeq" id="WP_013488372.1">
    <property type="nucleotide sequence ID" value="NC_014829.1"/>
</dbReference>
<evidence type="ECO:0000256" key="1">
    <source>
        <dbReference type="ARBA" id="ARBA00004829"/>
    </source>
</evidence>
<organism evidence="7 8">
    <name type="scientific">Evansella cellulosilytica (strain ATCC 21833 / DSM 2522 / FERM P-1141 / JCM 9156 / N-4)</name>
    <name type="common">Bacillus cellulosilyticus</name>
    <dbReference type="NCBI Taxonomy" id="649639"/>
    <lineage>
        <taxon>Bacteria</taxon>
        <taxon>Bacillati</taxon>
        <taxon>Bacillota</taxon>
        <taxon>Bacilli</taxon>
        <taxon>Bacillales</taxon>
        <taxon>Bacillaceae</taxon>
        <taxon>Evansella</taxon>
    </lineage>
</organism>
<dbReference type="eggNOG" id="COG1233">
    <property type="taxonomic scope" value="Bacteria"/>
</dbReference>
<evidence type="ECO:0000256" key="3">
    <source>
        <dbReference type="ARBA" id="ARBA00023002"/>
    </source>
</evidence>
<dbReference type="AlphaFoldDB" id="E6TYI5"/>
<dbReference type="Gene3D" id="3.90.660.50">
    <property type="match status" value="1"/>
</dbReference>
<keyword evidence="2 5" id="KW-0125">Carotenoid biosynthesis</keyword>
<feature type="domain" description="Amine oxidase" evidence="6">
    <location>
        <begin position="10"/>
        <end position="462"/>
    </location>
</feature>